<evidence type="ECO:0000256" key="9">
    <source>
        <dbReference type="ARBA" id="ARBA00022953"/>
    </source>
</evidence>
<dbReference type="PROSITE" id="PS50143">
    <property type="entry name" value="BIR_REPEAT_2"/>
    <property type="match status" value="1"/>
</dbReference>
<keyword evidence="10" id="KW-0472">Membrane</keyword>
<evidence type="ECO:0000256" key="1">
    <source>
        <dbReference type="ARBA" id="ARBA00022484"/>
    </source>
</evidence>
<dbReference type="RefSeq" id="YP_004063985.1">
    <property type="nucleotide sequence ID" value="NC_014793.1"/>
</dbReference>
<dbReference type="Pfam" id="PF00910">
    <property type="entry name" value="RNA_helicase"/>
    <property type="match status" value="1"/>
</dbReference>
<keyword evidence="4" id="KW-0548">Nucleotidyltransferase</keyword>
<evidence type="ECO:0000256" key="4">
    <source>
        <dbReference type="ARBA" id="ARBA00022695"/>
    </source>
</evidence>
<dbReference type="InterPro" id="IPR000605">
    <property type="entry name" value="Helicase_SF3_ssDNA/RNA_vir"/>
</dbReference>
<evidence type="ECO:0000256" key="10">
    <source>
        <dbReference type="SAM" id="Phobius"/>
    </source>
</evidence>
<dbReference type="InterPro" id="IPR009003">
    <property type="entry name" value="Peptidase_S1_PA"/>
</dbReference>
<keyword evidence="2" id="KW-0645">Protease</keyword>
<dbReference type="SUPFAM" id="SSF56672">
    <property type="entry name" value="DNA/RNA polymerases"/>
    <property type="match status" value="1"/>
</dbReference>
<dbReference type="InterPro" id="IPR043502">
    <property type="entry name" value="DNA/RNA_pol_sf"/>
</dbReference>
<dbReference type="PROSITE" id="PS51874">
    <property type="entry name" value="PCV_3C_PRO"/>
    <property type="match status" value="1"/>
</dbReference>
<protein>
    <submittedName>
        <fullName evidence="14">Non-structural polyprotein</fullName>
    </submittedName>
</protein>
<dbReference type="Gene3D" id="3.40.50.300">
    <property type="entry name" value="P-loop containing nucleotide triphosphate hydrolases"/>
    <property type="match status" value="1"/>
</dbReference>
<dbReference type="InterPro" id="IPR001370">
    <property type="entry name" value="BIR_rpt"/>
</dbReference>
<dbReference type="Gene3D" id="1.20.960.20">
    <property type="match status" value="1"/>
</dbReference>
<evidence type="ECO:0000256" key="8">
    <source>
        <dbReference type="ARBA" id="ARBA00022840"/>
    </source>
</evidence>
<dbReference type="InterPro" id="IPR044067">
    <property type="entry name" value="PCV_3C_PRO"/>
</dbReference>
<proteinExistence type="predicted"/>
<dbReference type="GO" id="GO:0003724">
    <property type="term" value="F:RNA helicase activity"/>
    <property type="evidence" value="ECO:0007669"/>
    <property type="project" value="InterPro"/>
</dbReference>
<dbReference type="GO" id="GO:0003968">
    <property type="term" value="F:RNA-directed RNA polymerase activity"/>
    <property type="evidence" value="ECO:0007669"/>
    <property type="project" value="UniProtKB-KW"/>
</dbReference>
<evidence type="ECO:0000259" key="13">
    <source>
        <dbReference type="PROSITE" id="PS51874"/>
    </source>
</evidence>
<evidence type="ECO:0000259" key="11">
    <source>
        <dbReference type="PROSITE" id="PS50507"/>
    </source>
</evidence>
<dbReference type="InterPro" id="IPR007094">
    <property type="entry name" value="RNA-dir_pol_PSvirus"/>
</dbReference>
<dbReference type="GO" id="GO:0003723">
    <property type="term" value="F:RNA binding"/>
    <property type="evidence" value="ECO:0007669"/>
    <property type="project" value="InterPro"/>
</dbReference>
<sequence length="2179" mass="243989">MIINSVYVLWTSSTDHFIYSELVKVSYDVIHSLLMVPLIYFSSCLVVFFFLTLQAPHLYIYFKVIFVMEFTTYDQTSVESQVSLPHGCQFVYPDRLIRTTPPMLLNTWTKTPKYSSVTLAPAYKVGRRRLPSHKPVYRHATIVNLEHQVFDRELPFSASPPAKHFLKKDVYDPYHLDSVDHVPSVSMLKNEHCEPSADDIVGLEQYMKCPFSYLLDTWCGTCCKYANCFKSKIADGPGQCSDCLASFPLVTNCPLPFPKTEFGCVTGTQLHYTGFADVFRCKECNVLLGMWAQDDDPVCEHSRFSPACSGSATCDDSFCCDRRCFAVPLDQTPFCYCCGNTGYCKAACKKFQEHKRWVYSQSPLKFLQQCVSDKILPNFKFAELNDDDGVVYSTITCGDKTVVAAGLTKRSARREAAWRYLLFHPIYPEVHMFALGTLPAQASETLAMADATLGHVNTFLDKHDTALTHLTENVNVKLTDASRDFGGLLPKMKDTMDDVSSTLSSFKALLDKISSWLPAANCDVISLVKDVFVSLFFAMTTKSITPLIHGLVSYSLRTSFFSVHLSALTEWLSTCSFGEPLPDEPEAHGFFEDMMERAPTLDGVRKSAASVYDSVGTGMCIALSGILSFVAIVCLGITDLSTASFNKLLTQSSLVGRALVGVRSFKDVFFGIWDWVDNQVCKVLYGSDRKTLDITKNYPLLTPLLTTFSYFHESQDANELLGCNSSVCELLVKADNLYANYVDKALTLRHHDIVARLKESRLLVKTKIEKANLYLSCGDGARIPPTIIYLMGGAGCGKTELSSLLQKYLSNKYYPDLNQKDAVYSRKSENEFWDGVRHSHGIVVYDDILQVVDSAQKPNTEIFEIIRLGNSDSFQVHIADVKGKSDTYIAPSFVIATSNVDPFTFEPKSIHSVDAFVRRLNIVVEVDIDDNFAKYVQGAHGRRKIASEAKIWHYQNPGKTNRDLREAVENGTYALKTETAVYKLHVTTTLAGRTQRDTYTYEEFLRLIDQCRTLCVGAHSDKTPSAMPAMPDKLQELDAELTPETHGKNDPTYRVFSTTWLGPYDNPIAACAYLNATLPARFCTYNAQFADCYVSDAIIDDCLHRYYSEEDFDVTSFLEDIIGVPWPSEEFVQQLRECHYVNKSLWSKCGERVGKVVSSLKGAWTNVCEFLKANWLPISSLIGAGLLIGGATSIYMCAKNCNVMSLLSEGGSLLQLVGTRACYLSCDLCNRIRKADLTLRIRNRSDGTIILCPDDVRRVARHIVSSAEVCKIPVHPTFILSLCEEKYVVQDEGNDVVTMLESHQDYAIKKPLVESHQDAKLIKPIVESHQEVKLIKPLVESHQDVKLVRPVIESHQDGKIVKPLVESHQDVKIKNPIVEICEVESHQDLRAKQIHVEGNFQSGYSIDWTDIIAESSNDHNAQDISKSILSKNLVRIMKPDSSYYTHGLFVKGRMLLMPKHMYDVLDGYVDIVSIADVNCTRVPVPIVSSTPLYRGGVEIDVVICEMGPSTQARRDITSYFPRKSELSSLSGLLDHGDLRSFTTEFYTFKKKAPLLIPKNSSVRYVKSIDKIVSRNEQQDAYHIREGFECMGHTSRGDCCSPYILFNPSSRAKIMGLHCAGFAGTTRIFAQIVTQEDIATASPQTHAGMVSTEYPLTSTVISPLPNTLVVGSVRAAPPPTKSDIIESPIHGCFPVLTAPAKLYVPGENLMIFNALKVTKNVVCLREDLIDLCVHDVKRVLNTPGVSDAVPRILSHEESITGIEGRQYMNALNRSTSAGFPYSLRKAKGKPGKQTWLGSDEFIVDHPELKEHVELIISKARKGIVDTELGVFTATLKDERRPLAKVEANKTRVFAATNQALALAQRRYFLSYLEHVMLNRVDNEIGLGVNVYSYDWSRIVNKLHHVGSKVIAGDFSNFDGSLNSQLLARVAEIVTDWYDDDEENGLLRHTLTEYLFNACLLIDNTVVQLNHSQPSGNPLTTLINCMYNMLIFRYVYLLAHEENGFPLSLANFSGNLAAVFYGDDSLCCVSDKVCEWFNQHSITRLMAVTGHVYTDETKSGSPPPYRDISEVTFLKREFVKRDSLWIAPLSKNTIEDMCMWSKKNIESQEALRQTTRVASFEASLHGRKYHEQFCGVIRKASRKAGYSESCLHFAECNGFLLAQQERGGAHDSELLSLLLSE</sequence>
<accession>E5G7H8</accession>
<feature type="domain" description="SF3 helicase" evidence="12">
    <location>
        <begin position="764"/>
        <end position="941"/>
    </location>
</feature>
<dbReference type="GO" id="GO:0006351">
    <property type="term" value="P:DNA-templated transcription"/>
    <property type="evidence" value="ECO:0007669"/>
    <property type="project" value="InterPro"/>
</dbReference>
<feature type="transmembrane region" description="Helical" evidence="10">
    <location>
        <begin position="29"/>
        <end position="53"/>
    </location>
</feature>
<dbReference type="GO" id="GO:0005524">
    <property type="term" value="F:ATP binding"/>
    <property type="evidence" value="ECO:0007669"/>
    <property type="project" value="UniProtKB-KW"/>
</dbReference>
<evidence type="ECO:0000256" key="6">
    <source>
        <dbReference type="ARBA" id="ARBA00022801"/>
    </source>
</evidence>
<dbReference type="InterPro" id="IPR014759">
    <property type="entry name" value="Helicase_SF3_ssRNA_vir"/>
</dbReference>
<evidence type="ECO:0000256" key="5">
    <source>
        <dbReference type="ARBA" id="ARBA00022741"/>
    </source>
</evidence>
<keyword evidence="10" id="KW-0812">Transmembrane</keyword>
<evidence type="ECO:0000256" key="3">
    <source>
        <dbReference type="ARBA" id="ARBA00022679"/>
    </source>
</evidence>
<dbReference type="Proteomes" id="UP000201099">
    <property type="component" value="Segment"/>
</dbReference>
<dbReference type="Gene3D" id="1.10.1170.10">
    <property type="entry name" value="Inhibitor Of Apoptosis Protein (2mihbC-IAP-1), Chain A"/>
    <property type="match status" value="1"/>
</dbReference>
<evidence type="ECO:0000313" key="14">
    <source>
        <dbReference type="EMBL" id="ADR72923.1"/>
    </source>
</evidence>
<dbReference type="InterPro" id="IPR043504">
    <property type="entry name" value="Peptidase_S1_PA_chymotrypsin"/>
</dbReference>
<keyword evidence="6" id="KW-0378">Hydrolase</keyword>
<dbReference type="KEGG" id="vg:10021854"/>
<keyword evidence="5" id="KW-0547">Nucleotide-binding</keyword>
<keyword evidence="1" id="KW-0696">RNA-directed RNA polymerase</keyword>
<dbReference type="GO" id="GO:0004197">
    <property type="term" value="F:cysteine-type endopeptidase activity"/>
    <property type="evidence" value="ECO:0007669"/>
    <property type="project" value="InterPro"/>
</dbReference>
<keyword evidence="8" id="KW-0067">ATP-binding</keyword>
<dbReference type="PROSITE" id="PS51218">
    <property type="entry name" value="SF3_HELICASE_2"/>
    <property type="match status" value="1"/>
</dbReference>
<evidence type="ECO:0000259" key="12">
    <source>
        <dbReference type="PROSITE" id="PS51218"/>
    </source>
</evidence>
<feature type="domain" description="Peptidase C3" evidence="13">
    <location>
        <begin position="1419"/>
        <end position="1637"/>
    </location>
</feature>
<dbReference type="GeneID" id="10021854"/>
<keyword evidence="9" id="KW-0693">Viral RNA replication</keyword>
<dbReference type="EMBL" id="HM777507">
    <property type="protein sequence ID" value="ADR72923.1"/>
    <property type="molecule type" value="Genomic_RNA"/>
</dbReference>
<organism evidence="14 15">
    <name type="scientific">Mud crab virus</name>
    <dbReference type="NCBI Taxonomy" id="932662"/>
    <lineage>
        <taxon>Viruses</taxon>
        <taxon>Riboviria</taxon>
        <taxon>Orthornavirae</taxon>
        <taxon>Pisuviricota</taxon>
        <taxon>Pisoniviricetes</taxon>
        <taxon>Picornavirales</taxon>
        <taxon>Dicistroviridae</taxon>
        <taxon>Aparavirus</taxon>
        <taxon>Aparavirus cancerluti</taxon>
    </lineage>
</organism>
<dbReference type="GO" id="GO:0039694">
    <property type="term" value="P:viral RNA genome replication"/>
    <property type="evidence" value="ECO:0007669"/>
    <property type="project" value="InterPro"/>
</dbReference>
<dbReference type="Gene3D" id="2.40.10.10">
    <property type="entry name" value="Trypsin-like serine proteases"/>
    <property type="match status" value="1"/>
</dbReference>
<keyword evidence="3" id="KW-0808">Transferase</keyword>
<feature type="domain" description="RdRp catalytic" evidence="11">
    <location>
        <begin position="1906"/>
        <end position="2035"/>
    </location>
</feature>
<dbReference type="PROSITE" id="PS50507">
    <property type="entry name" value="RDRP_SSRNA_POS"/>
    <property type="match status" value="1"/>
</dbReference>
<name>E5G7H8_9VIRU</name>
<keyword evidence="7" id="KW-0788">Thiol protease</keyword>
<dbReference type="Pfam" id="PF00653">
    <property type="entry name" value="BIR"/>
    <property type="match status" value="1"/>
</dbReference>
<keyword evidence="15" id="KW-1185">Reference proteome</keyword>
<evidence type="ECO:0000313" key="15">
    <source>
        <dbReference type="Proteomes" id="UP000201099"/>
    </source>
</evidence>
<dbReference type="InterPro" id="IPR043128">
    <property type="entry name" value="Rev_trsase/Diguanyl_cyclase"/>
</dbReference>
<dbReference type="Gene3D" id="3.30.70.270">
    <property type="match status" value="1"/>
</dbReference>
<dbReference type="SUPFAM" id="SSF57924">
    <property type="entry name" value="Inhibitor of apoptosis (IAP) repeat"/>
    <property type="match status" value="1"/>
</dbReference>
<dbReference type="SUPFAM" id="SSF50494">
    <property type="entry name" value="Trypsin-like serine proteases"/>
    <property type="match status" value="1"/>
</dbReference>
<dbReference type="SUPFAM" id="SSF52540">
    <property type="entry name" value="P-loop containing nucleoside triphosphate hydrolases"/>
    <property type="match status" value="1"/>
</dbReference>
<dbReference type="CDD" id="cd23194">
    <property type="entry name" value="Dicistroviridae_RdRp"/>
    <property type="match status" value="1"/>
</dbReference>
<evidence type="ECO:0000256" key="7">
    <source>
        <dbReference type="ARBA" id="ARBA00022807"/>
    </source>
</evidence>
<dbReference type="Pfam" id="PF00680">
    <property type="entry name" value="RdRP_1"/>
    <property type="match status" value="1"/>
</dbReference>
<dbReference type="InterPro" id="IPR001205">
    <property type="entry name" value="RNA-dir_pol_C"/>
</dbReference>
<dbReference type="InterPro" id="IPR027417">
    <property type="entry name" value="P-loop_NTPase"/>
</dbReference>
<reference evidence="14 15" key="1">
    <citation type="submission" date="2010-07" db="EMBL/GenBank/DDBJ databases">
        <title>Complete genome sequencing and analysis of the mud crab dicistrovirus.</title>
        <authorList>
            <person name="Guo Z.-X."/>
            <person name="He J.-G."/>
            <person name="Weng S.-P."/>
        </authorList>
    </citation>
    <scope>NUCLEOTIDE SEQUENCE [LARGE SCALE GENOMIC DNA]</scope>
</reference>
<dbReference type="GO" id="GO:0006508">
    <property type="term" value="P:proteolysis"/>
    <property type="evidence" value="ECO:0007669"/>
    <property type="project" value="UniProtKB-KW"/>
</dbReference>
<keyword evidence="10" id="KW-1133">Transmembrane helix</keyword>
<evidence type="ECO:0000256" key="2">
    <source>
        <dbReference type="ARBA" id="ARBA00022670"/>
    </source>
</evidence>